<comment type="caution">
    <text evidence="1">The sequence shown here is derived from an EMBL/GenBank/DDBJ whole genome shotgun (WGS) entry which is preliminary data.</text>
</comment>
<sequence length="43" mass="4407">MIPPCSPCIRPKELDRVAGRVPDQGLLAAAAQYGACPDVGGNV</sequence>
<dbReference type="AlphaFoldDB" id="A0A7W7W4T6"/>
<keyword evidence="2" id="KW-1185">Reference proteome</keyword>
<evidence type="ECO:0000313" key="1">
    <source>
        <dbReference type="EMBL" id="MBB4933149.1"/>
    </source>
</evidence>
<name>A0A7W7W4T6_9ACTN</name>
<dbReference type="EMBL" id="JACHJT010000001">
    <property type="protein sequence ID" value="MBB4933149.1"/>
    <property type="molecule type" value="Genomic_DNA"/>
</dbReference>
<proteinExistence type="predicted"/>
<organism evidence="1 2">
    <name type="scientific">Lipingzhangella halophila</name>
    <dbReference type="NCBI Taxonomy" id="1783352"/>
    <lineage>
        <taxon>Bacteria</taxon>
        <taxon>Bacillati</taxon>
        <taxon>Actinomycetota</taxon>
        <taxon>Actinomycetes</taxon>
        <taxon>Streptosporangiales</taxon>
        <taxon>Nocardiopsidaceae</taxon>
        <taxon>Lipingzhangella</taxon>
    </lineage>
</organism>
<protein>
    <submittedName>
        <fullName evidence="1">Uncharacterized protein</fullName>
    </submittedName>
</protein>
<reference evidence="1 2" key="1">
    <citation type="submission" date="2020-08" db="EMBL/GenBank/DDBJ databases">
        <title>Sequencing the genomes of 1000 actinobacteria strains.</title>
        <authorList>
            <person name="Klenk H.-P."/>
        </authorList>
    </citation>
    <scope>NUCLEOTIDE SEQUENCE [LARGE SCALE GENOMIC DNA]</scope>
    <source>
        <strain evidence="1 2">DSM 102030</strain>
    </source>
</reference>
<dbReference type="Proteomes" id="UP000523007">
    <property type="component" value="Unassembled WGS sequence"/>
</dbReference>
<evidence type="ECO:0000313" key="2">
    <source>
        <dbReference type="Proteomes" id="UP000523007"/>
    </source>
</evidence>
<gene>
    <name evidence="1" type="ORF">F4561_003969</name>
</gene>
<accession>A0A7W7W4T6</accession>